<keyword evidence="5" id="KW-1185">Reference proteome</keyword>
<dbReference type="InterPro" id="IPR001041">
    <property type="entry name" value="2Fe-2S_ferredoxin-type"/>
</dbReference>
<protein>
    <submittedName>
        <fullName evidence="4">2Fe-2S iron-sulfur cluster binding domain-containing protein</fullName>
    </submittedName>
</protein>
<organism evidence="4 5">
    <name type="scientific">Thiohalorhabdus denitrificans</name>
    <dbReference type="NCBI Taxonomy" id="381306"/>
    <lineage>
        <taxon>Bacteria</taxon>
        <taxon>Pseudomonadati</taxon>
        <taxon>Pseudomonadota</taxon>
        <taxon>Gammaproteobacteria</taxon>
        <taxon>Thiohalorhabdales</taxon>
        <taxon>Thiohalorhabdaceae</taxon>
        <taxon>Thiohalorhabdus</taxon>
    </lineage>
</organism>
<dbReference type="InterPro" id="IPR012675">
    <property type="entry name" value="Beta-grasp_dom_sf"/>
</dbReference>
<keyword evidence="1" id="KW-0285">Flavoprotein</keyword>
<proteinExistence type="predicted"/>
<dbReference type="RefSeq" id="WP_054966756.1">
    <property type="nucleotide sequence ID" value="NZ_FMUN01000002.1"/>
</dbReference>
<reference evidence="5" key="1">
    <citation type="submission" date="2016-10" db="EMBL/GenBank/DDBJ databases">
        <authorList>
            <person name="Varghese N."/>
        </authorList>
    </citation>
    <scope>NUCLEOTIDE SEQUENCE [LARGE SCALE GENOMIC DNA]</scope>
    <source>
        <strain evidence="5">HL 19</strain>
    </source>
</reference>
<dbReference type="Gene3D" id="3.10.20.30">
    <property type="match status" value="1"/>
</dbReference>
<dbReference type="Proteomes" id="UP000183104">
    <property type="component" value="Unassembled WGS sequence"/>
</dbReference>
<evidence type="ECO:0000259" key="3">
    <source>
        <dbReference type="PROSITE" id="PS51085"/>
    </source>
</evidence>
<keyword evidence="2" id="KW-0274">FAD</keyword>
<evidence type="ECO:0000256" key="2">
    <source>
        <dbReference type="ARBA" id="ARBA00022827"/>
    </source>
</evidence>
<dbReference type="SUPFAM" id="SSF54292">
    <property type="entry name" value="2Fe-2S ferredoxin-like"/>
    <property type="match status" value="1"/>
</dbReference>
<dbReference type="PANTHER" id="PTHR43644">
    <property type="entry name" value="NA(+)-TRANSLOCATING NADH-QUINONE REDUCTASE SUBUNIT"/>
    <property type="match status" value="1"/>
</dbReference>
<name>A0A0P9GIA9_9GAMM</name>
<dbReference type="OrthoDB" id="9806195at2"/>
<dbReference type="Pfam" id="PF00111">
    <property type="entry name" value="Fer2"/>
    <property type="match status" value="1"/>
</dbReference>
<evidence type="ECO:0000256" key="1">
    <source>
        <dbReference type="ARBA" id="ARBA00022630"/>
    </source>
</evidence>
<gene>
    <name evidence="4" type="ORF">SAMN05661077_0705</name>
</gene>
<dbReference type="PROSITE" id="PS51085">
    <property type="entry name" value="2FE2S_FER_2"/>
    <property type="match status" value="1"/>
</dbReference>
<evidence type="ECO:0000313" key="5">
    <source>
        <dbReference type="Proteomes" id="UP000183104"/>
    </source>
</evidence>
<dbReference type="AlphaFoldDB" id="A0A0P9GIA9"/>
<feature type="domain" description="2Fe-2S ferredoxin-type" evidence="3">
    <location>
        <begin position="2"/>
        <end position="95"/>
    </location>
</feature>
<dbReference type="EMBL" id="FMUN01000002">
    <property type="protein sequence ID" value="SCX91566.1"/>
    <property type="molecule type" value="Genomic_DNA"/>
</dbReference>
<dbReference type="GO" id="GO:0051536">
    <property type="term" value="F:iron-sulfur cluster binding"/>
    <property type="evidence" value="ECO:0007669"/>
    <property type="project" value="InterPro"/>
</dbReference>
<evidence type="ECO:0000313" key="4">
    <source>
        <dbReference type="EMBL" id="SCX91566.1"/>
    </source>
</evidence>
<dbReference type="CDD" id="cd00207">
    <property type="entry name" value="fer2"/>
    <property type="match status" value="1"/>
</dbReference>
<dbReference type="PANTHER" id="PTHR43644:SF1">
    <property type="entry name" value="NAD(P)H-FLAVIN REDUCTASE"/>
    <property type="match status" value="1"/>
</dbReference>
<accession>A0A0P9GIA9</accession>
<dbReference type="InterPro" id="IPR036010">
    <property type="entry name" value="2Fe-2S_ferredoxin-like_sf"/>
</dbReference>
<dbReference type="STRING" id="381306.AN478_11615"/>
<sequence>MDGVRLTVEPEGAEVEVPRGTTLFEAARRLGIYITSDCGGHGECGKCFVRLRGTPRPPTEIDRRMLAEDRLEMGTRLSCRYILEADTVVYIPPGKRRQNRFA</sequence>